<dbReference type="PANTHER" id="PTHR32308:SF10">
    <property type="entry name" value="CITRATE LYASE SUBUNIT BETA"/>
    <property type="match status" value="1"/>
</dbReference>
<gene>
    <name evidence="7" type="ORF">FHR33_009135</name>
</gene>
<reference evidence="7 8" key="1">
    <citation type="submission" date="2020-08" db="EMBL/GenBank/DDBJ databases">
        <title>Sequencing the genomes of 1000 actinobacteria strains.</title>
        <authorList>
            <person name="Klenk H.-P."/>
        </authorList>
    </citation>
    <scope>NUCLEOTIDE SEQUENCE [LARGE SCALE GENOMIC DNA]</scope>
    <source>
        <strain evidence="7 8">DSM 44320</strain>
    </source>
</reference>
<name>A0A7W5YCI5_9ACTN</name>
<dbReference type="EC" id="4.1.3.34" evidence="7"/>
<keyword evidence="3 5" id="KW-0460">Magnesium</keyword>
<sequence length="266" mass="27971">MNLTWLYVPADRPERFDKAVTSGADVVIIDLEDSVAPSRKEEARRNAVAYLRGGAPAVHVRINDPATDEGQLDLRALEGLPMAGVRVPKVESPAAVDLVDLDAPIHALLESAAGVVNAVAIAAHPRVAGVALGEQDLIAQLSLTDEAALDQLRIRAVLAAAAVGLPPVPMSVYANVADDEGLLASTRRGRGFGLFGRTAIHPRQLPVIREAFRPSGEEVAAAREIVEAAESAVDVGAVALPDGRLVDAPIITRARRTLALAERLAL</sequence>
<dbReference type="PIRSF" id="PIRSF015582">
    <property type="entry name" value="Cit_lyase_B"/>
    <property type="match status" value="1"/>
</dbReference>
<dbReference type="GO" id="GO:0006107">
    <property type="term" value="P:oxaloacetate metabolic process"/>
    <property type="evidence" value="ECO:0007669"/>
    <property type="project" value="TreeGrafter"/>
</dbReference>
<evidence type="ECO:0000256" key="1">
    <source>
        <dbReference type="ARBA" id="ARBA00001946"/>
    </source>
</evidence>
<dbReference type="PANTHER" id="PTHR32308">
    <property type="entry name" value="LYASE BETA SUBUNIT, PUTATIVE (AFU_ORTHOLOGUE AFUA_4G13030)-RELATED"/>
    <property type="match status" value="1"/>
</dbReference>
<dbReference type="Pfam" id="PF03328">
    <property type="entry name" value="HpcH_HpaI"/>
    <property type="match status" value="1"/>
</dbReference>
<dbReference type="Proteomes" id="UP000579945">
    <property type="component" value="Unassembled WGS sequence"/>
</dbReference>
<feature type="binding site" evidence="5">
    <location>
        <position position="136"/>
    </location>
    <ligand>
        <name>Mg(2+)</name>
        <dbReference type="ChEBI" id="CHEBI:18420"/>
    </ligand>
</feature>
<dbReference type="InterPro" id="IPR015813">
    <property type="entry name" value="Pyrv/PenolPyrv_kinase-like_dom"/>
</dbReference>
<evidence type="ECO:0000313" key="8">
    <source>
        <dbReference type="Proteomes" id="UP000579945"/>
    </source>
</evidence>
<keyword evidence="2 5" id="KW-0479">Metal-binding</keyword>
<evidence type="ECO:0000313" key="7">
    <source>
        <dbReference type="EMBL" id="MBB3733188.1"/>
    </source>
</evidence>
<keyword evidence="8" id="KW-1185">Reference proteome</keyword>
<evidence type="ECO:0000256" key="2">
    <source>
        <dbReference type="ARBA" id="ARBA00022723"/>
    </source>
</evidence>
<dbReference type="RefSeq" id="WP_183661303.1">
    <property type="nucleotide sequence ID" value="NZ_BAAAXX010000084.1"/>
</dbReference>
<feature type="domain" description="HpcH/HpaI aldolase/citrate lyase" evidence="6">
    <location>
        <begin position="5"/>
        <end position="202"/>
    </location>
</feature>
<dbReference type="SUPFAM" id="SSF51621">
    <property type="entry name" value="Phosphoenolpyruvate/pyruvate domain"/>
    <property type="match status" value="1"/>
</dbReference>
<dbReference type="GeneID" id="95395153"/>
<evidence type="ECO:0000256" key="5">
    <source>
        <dbReference type="PIRSR" id="PIRSR015582-2"/>
    </source>
</evidence>
<accession>A0A7W5YCI5</accession>
<keyword evidence="7" id="KW-0456">Lyase</keyword>
<dbReference type="GO" id="GO:0008816">
    <property type="term" value="F:citryl-CoA lyase activity"/>
    <property type="evidence" value="ECO:0007669"/>
    <property type="project" value="UniProtKB-EC"/>
</dbReference>
<organism evidence="7 8">
    <name type="scientific">Nonomuraea dietziae</name>
    <dbReference type="NCBI Taxonomy" id="65515"/>
    <lineage>
        <taxon>Bacteria</taxon>
        <taxon>Bacillati</taxon>
        <taxon>Actinomycetota</taxon>
        <taxon>Actinomycetes</taxon>
        <taxon>Streptosporangiales</taxon>
        <taxon>Streptosporangiaceae</taxon>
        <taxon>Nonomuraea</taxon>
    </lineage>
</organism>
<dbReference type="GO" id="GO:0000287">
    <property type="term" value="F:magnesium ion binding"/>
    <property type="evidence" value="ECO:0007669"/>
    <property type="project" value="TreeGrafter"/>
</dbReference>
<dbReference type="AlphaFoldDB" id="A0A7W5YCI5"/>
<dbReference type="InterPro" id="IPR005000">
    <property type="entry name" value="Aldolase/citrate-lyase_domain"/>
</dbReference>
<dbReference type="InterPro" id="IPR040442">
    <property type="entry name" value="Pyrv_kinase-like_dom_sf"/>
</dbReference>
<dbReference type="Gene3D" id="3.20.20.60">
    <property type="entry name" value="Phosphoenolpyruvate-binding domains"/>
    <property type="match status" value="1"/>
</dbReference>
<feature type="binding site" evidence="4">
    <location>
        <position position="110"/>
    </location>
    <ligand>
        <name>substrate</name>
    </ligand>
</feature>
<comment type="caution">
    <text evidence="7">The sequence shown here is derived from an EMBL/GenBank/DDBJ whole genome shotgun (WGS) entry which is preliminary data.</text>
</comment>
<dbReference type="InterPro" id="IPR011206">
    <property type="entry name" value="Citrate_lyase_beta/mcl1/mcl2"/>
</dbReference>
<feature type="binding site" evidence="5">
    <location>
        <position position="110"/>
    </location>
    <ligand>
        <name>Mg(2+)</name>
        <dbReference type="ChEBI" id="CHEBI:18420"/>
    </ligand>
</feature>
<dbReference type="EMBL" id="JACIBV010000002">
    <property type="protein sequence ID" value="MBB3733188.1"/>
    <property type="molecule type" value="Genomic_DNA"/>
</dbReference>
<feature type="binding site" evidence="4">
    <location>
        <position position="61"/>
    </location>
    <ligand>
        <name>substrate</name>
    </ligand>
</feature>
<evidence type="ECO:0000259" key="6">
    <source>
        <dbReference type="Pfam" id="PF03328"/>
    </source>
</evidence>
<protein>
    <submittedName>
        <fullName evidence="7">Citrate lyase subunit beta/citryl-CoA lyase</fullName>
        <ecNumber evidence="7">4.1.3.34</ecNumber>
    </submittedName>
</protein>
<evidence type="ECO:0000256" key="4">
    <source>
        <dbReference type="PIRSR" id="PIRSR015582-1"/>
    </source>
</evidence>
<comment type="cofactor">
    <cofactor evidence="1">
        <name>Mg(2+)</name>
        <dbReference type="ChEBI" id="CHEBI:18420"/>
    </cofactor>
</comment>
<proteinExistence type="predicted"/>
<evidence type="ECO:0000256" key="3">
    <source>
        <dbReference type="ARBA" id="ARBA00022842"/>
    </source>
</evidence>